<dbReference type="PANTHER" id="PTHR32305:SF15">
    <property type="entry name" value="PROTEIN RHSA-RELATED"/>
    <property type="match status" value="1"/>
</dbReference>
<organism evidence="4 5">
    <name type="scientific">Pseudobacteriovorax antillogorgiicola</name>
    <dbReference type="NCBI Taxonomy" id="1513793"/>
    <lineage>
        <taxon>Bacteria</taxon>
        <taxon>Pseudomonadati</taxon>
        <taxon>Bdellovibrionota</taxon>
        <taxon>Oligoflexia</taxon>
        <taxon>Oligoflexales</taxon>
        <taxon>Pseudobacteriovoracaceae</taxon>
        <taxon>Pseudobacteriovorax</taxon>
    </lineage>
</organism>
<dbReference type="PANTHER" id="PTHR32305">
    <property type="match status" value="1"/>
</dbReference>
<dbReference type="STRING" id="1513793.SAMN06296036_1379"/>
<evidence type="ECO:0000313" key="4">
    <source>
        <dbReference type="EMBL" id="SMF81509.1"/>
    </source>
</evidence>
<protein>
    <submittedName>
        <fullName evidence="4">RHS repeat-associated core domain-containing protein</fullName>
    </submittedName>
</protein>
<dbReference type="Gene3D" id="2.180.10.10">
    <property type="entry name" value="RHS repeat-associated core"/>
    <property type="match status" value="1"/>
</dbReference>
<dbReference type="InterPro" id="IPR056823">
    <property type="entry name" value="TEN-like_YD-shell"/>
</dbReference>
<evidence type="ECO:0000313" key="5">
    <source>
        <dbReference type="Proteomes" id="UP000192907"/>
    </source>
</evidence>
<feature type="domain" description="Teneurin-like YD-shell" evidence="3">
    <location>
        <begin position="1078"/>
        <end position="1630"/>
    </location>
</feature>
<reference evidence="5" key="1">
    <citation type="submission" date="2017-04" db="EMBL/GenBank/DDBJ databases">
        <authorList>
            <person name="Varghese N."/>
            <person name="Submissions S."/>
        </authorList>
    </citation>
    <scope>NUCLEOTIDE SEQUENCE [LARGE SCALE GENOMIC DNA]</scope>
    <source>
        <strain evidence="5">RKEM611</strain>
    </source>
</reference>
<accession>A0A1Y6CQ33</accession>
<dbReference type="NCBIfam" id="TIGR03696">
    <property type="entry name" value="Rhs_assc_core"/>
    <property type="match status" value="1"/>
</dbReference>
<keyword evidence="5" id="KW-1185">Reference proteome</keyword>
<keyword evidence="1" id="KW-0677">Repeat</keyword>
<dbReference type="OrthoDB" id="5290774at2"/>
<feature type="region of interest" description="Disordered" evidence="2">
    <location>
        <begin position="370"/>
        <end position="392"/>
    </location>
</feature>
<dbReference type="Proteomes" id="UP000192907">
    <property type="component" value="Unassembled WGS sequence"/>
</dbReference>
<evidence type="ECO:0000256" key="2">
    <source>
        <dbReference type="SAM" id="MobiDB-lite"/>
    </source>
</evidence>
<dbReference type="InterPro" id="IPR028994">
    <property type="entry name" value="Integrin_alpha_N"/>
</dbReference>
<evidence type="ECO:0000259" key="3">
    <source>
        <dbReference type="Pfam" id="PF25023"/>
    </source>
</evidence>
<dbReference type="InterPro" id="IPR022385">
    <property type="entry name" value="Rhs_assc_core"/>
</dbReference>
<gene>
    <name evidence="4" type="ORF">SAMN06296036_1379</name>
</gene>
<dbReference type="SUPFAM" id="SSF69318">
    <property type="entry name" value="Integrin alpha N-terminal domain"/>
    <property type="match status" value="1"/>
</dbReference>
<evidence type="ECO:0000256" key="1">
    <source>
        <dbReference type="ARBA" id="ARBA00022737"/>
    </source>
</evidence>
<proteinExistence type="predicted"/>
<name>A0A1Y6CQ33_9BACT</name>
<dbReference type="RefSeq" id="WP_132319557.1">
    <property type="nucleotide sequence ID" value="NZ_FWZT01000037.1"/>
</dbReference>
<dbReference type="Pfam" id="PF25023">
    <property type="entry name" value="TEN_YD-shell"/>
    <property type="match status" value="1"/>
</dbReference>
<sequence>MFKSLIAVSLIHLVLSQTLLGRDVISEDRIQNPNLPVPSRGSIAGDYADGVASTGSVLSKGDLSISLMSTPEDRAPLLFNPFPSYSARNGLTHWGMGWASNYKIERFNKDTDLTFDNSLDQFNSPYGVLVKGRDGYFYPQGLMSRTRVELAGDSAVAYLSDGATHHYRAFKTGEYGYAEWFLVEARSKTGFITKVSYAHDGEISPYIETVEYGARESHSPLYKIKFDYAALDNTISSFKYGYRQVLDRRVSSVHFYNTNHEVEKLRWSWLLEADLDETSVGFYLKSLEKKFPSGVSEPKKTFRYDLPQSHFDNIAVKETNVLNSLIDKFGKANVSHRKLTFVDVNNDGQTEIEMGTDNSIWTLENGSYTGSETEHHPKAFSGCRRKPSPRNKSRVVVRMTPNDNLSVIDRRVTSLGNIVIVCNPNGEFVQSVKKLSQNLSESNSVRFTDVNKDGKPDFVKIMSTIVRIYVNTSENGRYSFEEVKVPIPASLSDSRFIYVNDINGDGNVDLISVNASAVEVLYGKGGLQFASQSETIGLLTPSKRKFFTKGFNFTFNDLNQDGLADIILTKSDKALVFFNKASHFSQHPTAKLPITAFAGDVFISDLLGNGIDQIFKPNGRGTIDYVELGRASSNLLVGTSDGKGNRIDVKWKMSDPEEGIGRRFPVVASITHSSIGHQEEAFSYDYKKPTSYTRKPMFLGFNQVVLSSNKITKTKTFSNNDQITGLPLETKSVVPQSPIAKFETSSYSDSDYQGLSLKLLSGKTSGWIDGEGNQVETSERIIARDENLCPTQTKTLLEQGSLDVTYTYKALDNFSQHFLCLAETKDYLGEHPRDPQFNFKHLVKLEYNDSALLTGIFAKDGDKSILQQNISYDSMQRVERLSEPNGNWLKVNYEGHALTVKSITDASGYAQLAERFDSDFIRKVSHNRGAAKTYDELFTPDDYERLGTYSHSLVNGLNEVSSFSYKFASEQAPGVITTTNTKTKDIVSVKGVIVTGLDKILAETDQLNHSTLIKNLNKYRNNDQIIESYVGDPQSKSPTELTSAELFENAQLIGASANDALAHSGHQIIHYQEGIEGKIETKLAINPQLDLLQFSSTQSGYTRKTSKTGSGSVAQIELSSGRVYHYKYDVLNRLRHVMMPSGLSHKVEYDSYGRISRIDREDVGAIAYTYDDKKNQITKKEFFDKLGVLDRSESMIYDSIGRLKAISYEKNQSKVDLEYGYDGLHSNGTIKTGQMGFVSHITGPQFSKDFTYRLDGKLTQTDYVIDQTVRIEKSLNYFSDGDIKTQSVSISGLDNNTKIEYSLSNEFNEDGLLKRISSTQGSSVTIGRNNYGNIQTLSFSDGTTLSFLRDGLTRGILGKKTETQQRKSLEYSLNYNDRGFVDYEAYKPNNSENIVSYTYTEDGFLESHSSAEGSFFDRYSDDAFLVDLQNAAFRTTFDSPFVLKGHVFDSLNRIKSNKGLTFVYGPQGQLTTANGPSKNLSFSYDENGHRILKKSGNRIDTIDADGLLIHNKQSFEAIVVDGNIVGMVLNGEIKPLLTDARGSLLSSDLNSIHRPTPYGSRDVRSDMSPFLDYALKGYDRDLGMVRMGVRDYLPLWGRFTTADPLFFEKPEFCIESPIECNLYSYAKNNPLKYVDTSGLLSEAKIENQKTHMDPNNLDTFGKTDFTVSYMHEGERINGFFRMQLDESGNISQRDALTGNMVRLSPDEYFENNSFVHMYERRGDFLGMFGNYNKVGAGWVSDKGMETINSASLSNIKGNIGDALGGIGLALTATGFGAKAGMLLGAAGTTLSVEAALEQKSSYMAAFQGYTGGAGLTHNSASVIGLGLSQSMGFFGKVKMMGVINHNH</sequence>
<feature type="compositionally biased region" description="Basic residues" evidence="2">
    <location>
        <begin position="383"/>
        <end position="392"/>
    </location>
</feature>
<dbReference type="EMBL" id="FWZT01000037">
    <property type="protein sequence ID" value="SMF81509.1"/>
    <property type="molecule type" value="Genomic_DNA"/>
</dbReference>
<dbReference type="InterPro" id="IPR050708">
    <property type="entry name" value="T6SS_VgrG/RHS"/>
</dbReference>